<dbReference type="InterPro" id="IPR041614">
    <property type="entry name" value="DprA_WH"/>
</dbReference>
<dbReference type="EMBL" id="LCMA01000020">
    <property type="protein sequence ID" value="KKU25754.1"/>
    <property type="molecule type" value="Genomic_DNA"/>
</dbReference>
<dbReference type="SUPFAM" id="SSF102405">
    <property type="entry name" value="MCP/YpsA-like"/>
    <property type="match status" value="1"/>
</dbReference>
<evidence type="ECO:0000259" key="3">
    <source>
        <dbReference type="Pfam" id="PF17782"/>
    </source>
</evidence>
<dbReference type="AlphaFoldDB" id="A0A0G1NYJ3"/>
<dbReference type="PATRIC" id="fig|1619042.3.peg.540"/>
<dbReference type="NCBIfam" id="TIGR00732">
    <property type="entry name" value="dprA"/>
    <property type="match status" value="1"/>
</dbReference>
<evidence type="ECO:0000259" key="2">
    <source>
        <dbReference type="Pfam" id="PF02481"/>
    </source>
</evidence>
<proteinExistence type="inferred from homology"/>
<reference evidence="4 5" key="1">
    <citation type="journal article" date="2015" name="Nature">
        <title>rRNA introns, odd ribosomes, and small enigmatic genomes across a large radiation of phyla.</title>
        <authorList>
            <person name="Brown C.T."/>
            <person name="Hug L.A."/>
            <person name="Thomas B.C."/>
            <person name="Sharon I."/>
            <person name="Castelle C.J."/>
            <person name="Singh A."/>
            <person name="Wilkins M.J."/>
            <person name="Williams K.H."/>
            <person name="Banfield J.F."/>
        </authorList>
    </citation>
    <scope>NUCLEOTIDE SEQUENCE [LARGE SCALE GENOMIC DNA]</scope>
</reference>
<evidence type="ECO:0000256" key="1">
    <source>
        <dbReference type="ARBA" id="ARBA00006525"/>
    </source>
</evidence>
<comment type="similarity">
    <text evidence="1">Belongs to the DprA/Smf family.</text>
</comment>
<dbReference type="Gene3D" id="3.40.50.450">
    <property type="match status" value="1"/>
</dbReference>
<dbReference type="Pfam" id="PF17782">
    <property type="entry name" value="WHD_DprA"/>
    <property type="match status" value="1"/>
</dbReference>
<protein>
    <submittedName>
        <fullName evidence="4">Uncharacterized protein</fullName>
    </submittedName>
</protein>
<accession>A0A0G1NYJ3</accession>
<feature type="domain" description="Smf/DprA SLOG" evidence="2">
    <location>
        <begin position="6"/>
        <end position="216"/>
    </location>
</feature>
<dbReference type="InterPro" id="IPR036388">
    <property type="entry name" value="WH-like_DNA-bd_sf"/>
</dbReference>
<evidence type="ECO:0000313" key="5">
    <source>
        <dbReference type="Proteomes" id="UP000034175"/>
    </source>
</evidence>
<organism evidence="4 5">
    <name type="scientific">Candidatus Magasanikbacteria bacterium GW2011_GWA2_46_17</name>
    <dbReference type="NCBI Taxonomy" id="1619042"/>
    <lineage>
        <taxon>Bacteria</taxon>
        <taxon>Candidatus Magasanikiibacteriota</taxon>
    </lineage>
</organism>
<dbReference type="InterPro" id="IPR057666">
    <property type="entry name" value="DrpA_SLOG"/>
</dbReference>
<dbReference type="Proteomes" id="UP000034175">
    <property type="component" value="Unassembled WGS sequence"/>
</dbReference>
<comment type="caution">
    <text evidence="4">The sequence shown here is derived from an EMBL/GenBank/DDBJ whole genome shotgun (WGS) entry which is preliminary data.</text>
</comment>
<feature type="domain" description="DprA winged helix" evidence="3">
    <location>
        <begin position="221"/>
        <end position="277"/>
    </location>
</feature>
<dbReference type="Pfam" id="PF02481">
    <property type="entry name" value="DNA_processg_A"/>
    <property type="match status" value="1"/>
</dbReference>
<evidence type="ECO:0000313" key="4">
    <source>
        <dbReference type="EMBL" id="KKU25754.1"/>
    </source>
</evidence>
<sequence length="284" mass="30242">MQLYTIHQNDTTYPARLKPLQRAPDTLYIRGTLPSADALCLAVVGTRKASLYGRSITQRLAGATARAGVIIISGMALGIDAVAHTAALEANTPTVAVLGGGVDDESIYPRTNLMLAHEILKNGGALVSEQPPGTQPFGYHFPERNRIIAGLAHAVLVTEGTIKSGSLITAKIALEYGRDVFACPHNIFTTRGEGPNYLIQHGAYPICGADNLLEALHLTPQTTRQHHTGLAQKILDICHKEPCTLDDLACALSCAPSELSVAISTLELQGVVRILNGTIQLQDV</sequence>
<dbReference type="Gene3D" id="1.10.10.10">
    <property type="entry name" value="Winged helix-like DNA-binding domain superfamily/Winged helix DNA-binding domain"/>
    <property type="match status" value="1"/>
</dbReference>
<dbReference type="PANTHER" id="PTHR43022:SF1">
    <property type="entry name" value="PROTEIN SMF"/>
    <property type="match status" value="1"/>
</dbReference>
<dbReference type="GO" id="GO:0009294">
    <property type="term" value="P:DNA-mediated transformation"/>
    <property type="evidence" value="ECO:0007669"/>
    <property type="project" value="InterPro"/>
</dbReference>
<gene>
    <name evidence="4" type="ORF">UX39_C0020G0007</name>
</gene>
<dbReference type="PANTHER" id="PTHR43022">
    <property type="entry name" value="PROTEIN SMF"/>
    <property type="match status" value="1"/>
</dbReference>
<dbReference type="InterPro" id="IPR003488">
    <property type="entry name" value="DprA"/>
</dbReference>
<name>A0A0G1NYJ3_9BACT</name>